<dbReference type="InterPro" id="IPR000390">
    <property type="entry name" value="Small_drug/metabolite_transptr"/>
</dbReference>
<evidence type="ECO:0000313" key="10">
    <source>
        <dbReference type="Proteomes" id="UP000199352"/>
    </source>
</evidence>
<dbReference type="PANTHER" id="PTHR30561:SF0">
    <property type="entry name" value="GUANIDINIUM EXPORTER"/>
    <property type="match status" value="1"/>
</dbReference>
<sequence length="129" mass="13165">MHWGVLLVSAVLEAVWATSLSQGNYVVFLLAAAVSMAGLSFAMKRIPVGTAYAVWVGVGAALTVAWAMITGEEAVSAWKVVFLTGIIACVIGLRFLRERPALVGGSGAVPELEPGAVGRAGAGGVETPP</sequence>
<gene>
    <name evidence="9" type="ORF">SAMN05216188_119135</name>
</gene>
<dbReference type="EMBL" id="FOFR01000019">
    <property type="protein sequence ID" value="SES01834.1"/>
    <property type="molecule type" value="Genomic_DNA"/>
</dbReference>
<evidence type="ECO:0000256" key="5">
    <source>
        <dbReference type="ARBA" id="ARBA00022989"/>
    </source>
</evidence>
<dbReference type="AlphaFoldDB" id="A0A1H9TXY3"/>
<evidence type="ECO:0000256" key="4">
    <source>
        <dbReference type="ARBA" id="ARBA00022692"/>
    </source>
</evidence>
<protein>
    <submittedName>
        <fullName evidence="9">Quaternary ammonium compound-resistance protein SugE</fullName>
    </submittedName>
</protein>
<feature type="transmembrane region" description="Helical" evidence="8">
    <location>
        <begin position="27"/>
        <end position="43"/>
    </location>
</feature>
<evidence type="ECO:0000256" key="6">
    <source>
        <dbReference type="ARBA" id="ARBA00023136"/>
    </source>
</evidence>
<dbReference type="SUPFAM" id="SSF103481">
    <property type="entry name" value="Multidrug resistance efflux transporter EmrE"/>
    <property type="match status" value="1"/>
</dbReference>
<keyword evidence="10" id="KW-1185">Reference proteome</keyword>
<dbReference type="STRING" id="402600.SAMN05216188_119135"/>
<dbReference type="InterPro" id="IPR037185">
    <property type="entry name" value="EmrE-like"/>
</dbReference>
<evidence type="ECO:0000313" key="9">
    <source>
        <dbReference type="EMBL" id="SES01834.1"/>
    </source>
</evidence>
<evidence type="ECO:0000256" key="8">
    <source>
        <dbReference type="SAM" id="Phobius"/>
    </source>
</evidence>
<dbReference type="RefSeq" id="WP_089958007.1">
    <property type="nucleotide sequence ID" value="NZ_FOFR01000019.1"/>
</dbReference>
<evidence type="ECO:0000256" key="2">
    <source>
        <dbReference type="ARBA" id="ARBA00022448"/>
    </source>
</evidence>
<evidence type="ECO:0000256" key="1">
    <source>
        <dbReference type="ARBA" id="ARBA00004651"/>
    </source>
</evidence>
<dbReference type="Proteomes" id="UP000199352">
    <property type="component" value="Unassembled WGS sequence"/>
</dbReference>
<dbReference type="GO" id="GO:0022857">
    <property type="term" value="F:transmembrane transporter activity"/>
    <property type="evidence" value="ECO:0007669"/>
    <property type="project" value="InterPro"/>
</dbReference>
<keyword evidence="5 8" id="KW-1133">Transmembrane helix</keyword>
<evidence type="ECO:0000256" key="7">
    <source>
        <dbReference type="RuleBase" id="RU003942"/>
    </source>
</evidence>
<organism evidence="9 10">
    <name type="scientific">Lentzea xinjiangensis</name>
    <dbReference type="NCBI Taxonomy" id="402600"/>
    <lineage>
        <taxon>Bacteria</taxon>
        <taxon>Bacillati</taxon>
        <taxon>Actinomycetota</taxon>
        <taxon>Actinomycetes</taxon>
        <taxon>Pseudonocardiales</taxon>
        <taxon>Pseudonocardiaceae</taxon>
        <taxon>Lentzea</taxon>
    </lineage>
</organism>
<dbReference type="Gene3D" id="1.10.3730.20">
    <property type="match status" value="1"/>
</dbReference>
<reference evidence="10" key="1">
    <citation type="submission" date="2016-10" db="EMBL/GenBank/DDBJ databases">
        <authorList>
            <person name="Varghese N."/>
            <person name="Submissions S."/>
        </authorList>
    </citation>
    <scope>NUCLEOTIDE SEQUENCE [LARGE SCALE GENOMIC DNA]</scope>
    <source>
        <strain evidence="10">CGMCC 4.3525</strain>
    </source>
</reference>
<evidence type="ECO:0000256" key="3">
    <source>
        <dbReference type="ARBA" id="ARBA00022475"/>
    </source>
</evidence>
<dbReference type="PANTHER" id="PTHR30561">
    <property type="entry name" value="SMR FAMILY PROTON-DEPENDENT DRUG EFFLUX TRANSPORTER SUGE"/>
    <property type="match status" value="1"/>
</dbReference>
<accession>A0A1H9TXY3</accession>
<keyword evidence="6 8" id="KW-0472">Membrane</keyword>
<keyword evidence="2" id="KW-0813">Transport</keyword>
<name>A0A1H9TXY3_9PSEU</name>
<comment type="subcellular location">
    <subcellularLocation>
        <location evidence="1 7">Cell membrane</location>
        <topology evidence="1 7">Multi-pass membrane protein</topology>
    </subcellularLocation>
</comment>
<dbReference type="OrthoDB" id="21828at2"/>
<proteinExistence type="inferred from homology"/>
<dbReference type="InterPro" id="IPR045324">
    <property type="entry name" value="Small_multidrug_res"/>
</dbReference>
<dbReference type="Pfam" id="PF00893">
    <property type="entry name" value="Multi_Drug_Res"/>
    <property type="match status" value="1"/>
</dbReference>
<feature type="transmembrane region" description="Helical" evidence="8">
    <location>
        <begin position="50"/>
        <end position="69"/>
    </location>
</feature>
<keyword evidence="4 7" id="KW-0812">Transmembrane</keyword>
<keyword evidence="3" id="KW-1003">Cell membrane</keyword>
<dbReference type="GO" id="GO:0005886">
    <property type="term" value="C:plasma membrane"/>
    <property type="evidence" value="ECO:0007669"/>
    <property type="project" value="UniProtKB-SubCell"/>
</dbReference>
<feature type="transmembrane region" description="Helical" evidence="8">
    <location>
        <begin position="75"/>
        <end position="96"/>
    </location>
</feature>
<comment type="similarity">
    <text evidence="7">Belongs to the drug/metabolite transporter (DMT) superfamily. Small multidrug resistance (SMR) (TC 2.A.7.1) family.</text>
</comment>